<evidence type="ECO:0000313" key="1">
    <source>
        <dbReference type="EMBL" id="TNM65360.1"/>
    </source>
</evidence>
<dbReference type="EMBL" id="VDMN01000001">
    <property type="protein sequence ID" value="TNM65360.1"/>
    <property type="molecule type" value="Genomic_DNA"/>
</dbReference>
<keyword evidence="2" id="KW-1185">Reference proteome</keyword>
<gene>
    <name evidence="1" type="ORF">FHP24_03545</name>
</gene>
<comment type="caution">
    <text evidence="1">The sequence shown here is derived from an EMBL/GenBank/DDBJ whole genome shotgun (WGS) entry which is preliminary data.</text>
</comment>
<accession>A0A5C4XS23</accession>
<evidence type="ECO:0000313" key="2">
    <source>
        <dbReference type="Proteomes" id="UP000311605"/>
    </source>
</evidence>
<dbReference type="AlphaFoldDB" id="A0A5C4XS23"/>
<sequence length="80" mass="8897">MRRPLKNSTEPKADTSMEELTSLARLVLFAGQTARDLGVDFPAYLLDLAHGAVVQEIQDKFGPIPPSWWEENTLNGKSIN</sequence>
<proteinExistence type="predicted"/>
<protein>
    <submittedName>
        <fullName evidence="1">Uncharacterized protein</fullName>
    </submittedName>
</protein>
<dbReference type="RefSeq" id="WP_139672935.1">
    <property type="nucleotide sequence ID" value="NZ_VDMN01000001.1"/>
</dbReference>
<reference evidence="1 2" key="1">
    <citation type="submission" date="2019-06" db="EMBL/GenBank/DDBJ databases">
        <title>The draft genome of Rhizobium smilacinae PTYR-5.</title>
        <authorList>
            <person name="Liu L."/>
            <person name="Li L."/>
            <person name="Zhang X."/>
        </authorList>
    </citation>
    <scope>NUCLEOTIDE SEQUENCE [LARGE SCALE GENOMIC DNA]</scope>
    <source>
        <strain evidence="1 2">PTYR-5</strain>
    </source>
</reference>
<organism evidence="1 2">
    <name type="scientific">Aliirhizobium smilacinae</name>
    <dbReference type="NCBI Taxonomy" id="1395944"/>
    <lineage>
        <taxon>Bacteria</taxon>
        <taxon>Pseudomonadati</taxon>
        <taxon>Pseudomonadota</taxon>
        <taxon>Alphaproteobacteria</taxon>
        <taxon>Hyphomicrobiales</taxon>
        <taxon>Rhizobiaceae</taxon>
        <taxon>Aliirhizobium</taxon>
    </lineage>
</organism>
<dbReference type="Proteomes" id="UP000311605">
    <property type="component" value="Unassembled WGS sequence"/>
</dbReference>
<name>A0A5C4XS23_9HYPH</name>
<dbReference type="OrthoDB" id="8449680at2"/>